<accession>R0KN16</accession>
<dbReference type="InterPro" id="IPR027268">
    <property type="entry name" value="Peptidase_M4/M1_CTD_sf"/>
</dbReference>
<name>R0KN16_NOSB1</name>
<dbReference type="SUPFAM" id="SSF63737">
    <property type="entry name" value="Leukotriene A4 hydrolase N-terminal domain"/>
    <property type="match status" value="1"/>
</dbReference>
<keyword evidence="6 9" id="KW-0482">Metalloprotease</keyword>
<keyword evidence="4 9" id="KW-0378">Hydrolase</keyword>
<dbReference type="STRING" id="578461.R0KN16"/>
<organism evidence="13 14">
    <name type="scientific">Nosema bombycis (strain CQ1 / CVCC 102059)</name>
    <name type="common">Microsporidian parasite</name>
    <name type="synonym">Pebrine of silkworm</name>
    <dbReference type="NCBI Taxonomy" id="578461"/>
    <lineage>
        <taxon>Eukaryota</taxon>
        <taxon>Fungi</taxon>
        <taxon>Fungi incertae sedis</taxon>
        <taxon>Microsporidia</taxon>
        <taxon>Nosematidae</taxon>
        <taxon>Nosema</taxon>
    </lineage>
</organism>
<feature type="binding site" evidence="8">
    <location>
        <position position="254"/>
    </location>
    <ligand>
        <name>Zn(2+)</name>
        <dbReference type="ChEBI" id="CHEBI:29105"/>
        <note>catalytic</note>
    </ligand>
</feature>
<evidence type="ECO:0000259" key="11">
    <source>
        <dbReference type="Pfam" id="PF11838"/>
    </source>
</evidence>
<dbReference type="Gene3D" id="2.60.40.1910">
    <property type="match status" value="1"/>
</dbReference>
<dbReference type="GO" id="GO:0070006">
    <property type="term" value="F:metalloaminopeptidase activity"/>
    <property type="evidence" value="ECO:0007669"/>
    <property type="project" value="TreeGrafter"/>
</dbReference>
<dbReference type="InterPro" id="IPR045357">
    <property type="entry name" value="Aminopeptidase_N-like_N"/>
</dbReference>
<dbReference type="InterPro" id="IPR001930">
    <property type="entry name" value="Peptidase_M1"/>
</dbReference>
<feature type="domain" description="Peptidase M1 membrane alanine aminopeptidase" evidence="10">
    <location>
        <begin position="182"/>
        <end position="365"/>
    </location>
</feature>
<dbReference type="GO" id="GO:0005615">
    <property type="term" value="C:extracellular space"/>
    <property type="evidence" value="ECO:0007669"/>
    <property type="project" value="TreeGrafter"/>
</dbReference>
<dbReference type="GO" id="GO:0008270">
    <property type="term" value="F:zinc ion binding"/>
    <property type="evidence" value="ECO:0007669"/>
    <property type="project" value="UniProtKB-UniRule"/>
</dbReference>
<dbReference type="Gene3D" id="1.10.390.10">
    <property type="entry name" value="Neutral Protease Domain 2"/>
    <property type="match status" value="1"/>
</dbReference>
<gene>
    <name evidence="13" type="primary">AMP11</name>
    <name evidence="13" type="ORF">NBO_574g0001</name>
</gene>
<comment type="similarity">
    <text evidence="1 9">Belongs to the peptidase M1 family.</text>
</comment>
<dbReference type="InterPro" id="IPR024571">
    <property type="entry name" value="ERAP1-like_C_dom"/>
</dbReference>
<dbReference type="EC" id="3.4.11.-" evidence="9"/>
<dbReference type="SUPFAM" id="SSF55486">
    <property type="entry name" value="Metalloproteases ('zincins'), catalytic domain"/>
    <property type="match status" value="1"/>
</dbReference>
<sequence>MLDYNVLPKIYNLKIKLEFDYFTGDEEIVSEIQEEIATVYFNEELKAYTEGSLCIRYKGFYSENSLGFNKGVVDVFADDKKFCFYTNFEYESARRAFPCWDQLDMKAKFNISVCPFRDYIALSNMSLREIIDGYYVFNATPKMSTYNVAIVSGKLNRWESKTKRNIPISVFTNHKYKDIIEYALNVAVECFDFFEEYFGINYSLPKLDLVYAANLGLVSIGNWGLALFGLDYIYYYDYINAKRVAESVCYEVSHMWLGNLVTMTNWDDEWWIEGFAGWAASLAMNNISRTLINWNADLYFLKINVENGLQNDYFDSFLPVSVGFGMYSTLDNSKNVITPFKGASLLLMLENYIGKEDFKLGFRNWTGNKGYPLITIEHDDKEDRKENEYLVIKQKRFLSSDNSTNWAIPITFSWGETILMTQQEIRIKKKSPVYKINMGGSGFYRTLYDLENLTNLLKSPINIEDRYNLVNDMFALCKAKMIKVADVLRLCDSINNETDPEVLKVIFNELNEFQSLWYDHKTVLEHLNKTVIKLIGSNILNIDIFKEEQNEEILTYNSLLVSNAIKFNDIRILDRLKAAYTEWWDVNPEFIESVLTSVNNDKYEELFELVDDIYSSHEDKLHALSALAVISCPDNLLNVMSRYHFFSGRYSFYFFLFLMSNEKNREIILDFICDHFDDIRASMKSDKRFSKIIEHVLSRSSTSHFADKVIDLLNTKKTESLEKAINTAINKIKWNLEFKEFNSDLN</sequence>
<dbReference type="Gene3D" id="1.25.50.20">
    <property type="match status" value="1"/>
</dbReference>
<dbReference type="CDD" id="cd09601">
    <property type="entry name" value="M1_APN-Q_like"/>
    <property type="match status" value="1"/>
</dbReference>
<dbReference type="Pfam" id="PF11838">
    <property type="entry name" value="ERAP1_C"/>
    <property type="match status" value="1"/>
</dbReference>
<evidence type="ECO:0000256" key="4">
    <source>
        <dbReference type="ARBA" id="ARBA00022801"/>
    </source>
</evidence>
<keyword evidence="14" id="KW-1185">Reference proteome</keyword>
<dbReference type="OMA" id="DCNAMEN"/>
<dbReference type="GO" id="GO:0006508">
    <property type="term" value="P:proteolysis"/>
    <property type="evidence" value="ECO:0007669"/>
    <property type="project" value="UniProtKB-KW"/>
</dbReference>
<dbReference type="Proteomes" id="UP000016927">
    <property type="component" value="Unassembled WGS sequence"/>
</dbReference>
<evidence type="ECO:0000256" key="9">
    <source>
        <dbReference type="RuleBase" id="RU364040"/>
    </source>
</evidence>
<feature type="domain" description="Aminopeptidase N-like N-terminal" evidence="12">
    <location>
        <begin position="29"/>
        <end position="146"/>
    </location>
</feature>
<dbReference type="HOGENOM" id="CLU_003705_0_3_1"/>
<feature type="active site" description="Proton acceptor" evidence="7">
    <location>
        <position position="251"/>
    </location>
</feature>
<dbReference type="InterPro" id="IPR034016">
    <property type="entry name" value="M1_APN-typ"/>
</dbReference>
<dbReference type="GO" id="GO:0005737">
    <property type="term" value="C:cytoplasm"/>
    <property type="evidence" value="ECO:0007669"/>
    <property type="project" value="TreeGrafter"/>
</dbReference>
<protein>
    <recommendedName>
        <fullName evidence="9">Aminopeptidase</fullName>
        <ecNumber evidence="9">3.4.11.-</ecNumber>
    </recommendedName>
</protein>
<dbReference type="PANTHER" id="PTHR11533:SF299">
    <property type="entry name" value="AMINOPEPTIDASE"/>
    <property type="match status" value="1"/>
</dbReference>
<dbReference type="OrthoDB" id="10031169at2759"/>
<evidence type="ECO:0000313" key="13">
    <source>
        <dbReference type="EMBL" id="EOB12046.1"/>
    </source>
</evidence>
<dbReference type="InterPro" id="IPR042097">
    <property type="entry name" value="Aminopeptidase_N-like_N_sf"/>
</dbReference>
<reference evidence="13 14" key="1">
    <citation type="journal article" date="2013" name="BMC Genomics">
        <title>Comparative genomics of parasitic silkworm microsporidia reveal an association between genome expansion and host adaptation.</title>
        <authorList>
            <person name="Pan G."/>
            <person name="Xu J."/>
            <person name="Li T."/>
            <person name="Xia Q."/>
            <person name="Liu S.L."/>
            <person name="Zhang G."/>
            <person name="Li S."/>
            <person name="Li C."/>
            <person name="Liu H."/>
            <person name="Yang L."/>
            <person name="Liu T."/>
            <person name="Zhang X."/>
            <person name="Wu Z."/>
            <person name="Fan W."/>
            <person name="Dang X."/>
            <person name="Xiang H."/>
            <person name="Tao M."/>
            <person name="Li Y."/>
            <person name="Hu J."/>
            <person name="Li Z."/>
            <person name="Lin L."/>
            <person name="Luo J."/>
            <person name="Geng L."/>
            <person name="Wang L."/>
            <person name="Long M."/>
            <person name="Wan Y."/>
            <person name="He N."/>
            <person name="Zhang Z."/>
            <person name="Lu C."/>
            <person name="Keeling P.J."/>
            <person name="Wang J."/>
            <person name="Xiang Z."/>
            <person name="Zhou Z."/>
        </authorList>
    </citation>
    <scope>NUCLEOTIDE SEQUENCE [LARGE SCALE GENOMIC DNA]</scope>
    <source>
        <strain evidence="14">CQ1 / CVCC 102059</strain>
    </source>
</reference>
<dbReference type="VEuPathDB" id="MicrosporidiaDB:NBO_574g0001"/>
<keyword evidence="5 8" id="KW-0862">Zinc</keyword>
<dbReference type="PRINTS" id="PR00756">
    <property type="entry name" value="ALADIPTASE"/>
</dbReference>
<evidence type="ECO:0000313" key="14">
    <source>
        <dbReference type="Proteomes" id="UP000016927"/>
    </source>
</evidence>
<evidence type="ECO:0000256" key="8">
    <source>
        <dbReference type="PIRSR" id="PIRSR634016-3"/>
    </source>
</evidence>
<dbReference type="PANTHER" id="PTHR11533">
    <property type="entry name" value="PROTEASE M1 ZINC METALLOPROTEASE"/>
    <property type="match status" value="1"/>
</dbReference>
<evidence type="ECO:0000256" key="2">
    <source>
        <dbReference type="ARBA" id="ARBA00022670"/>
    </source>
</evidence>
<feature type="binding site" evidence="8">
    <location>
        <position position="273"/>
    </location>
    <ligand>
        <name>Zn(2+)</name>
        <dbReference type="ChEBI" id="CHEBI:29105"/>
        <note>catalytic</note>
    </ligand>
</feature>
<feature type="non-terminal residue" evidence="13">
    <location>
        <position position="746"/>
    </location>
</feature>
<proteinExistence type="inferred from homology"/>
<dbReference type="InterPro" id="IPR050344">
    <property type="entry name" value="Peptidase_M1_aminopeptidases"/>
</dbReference>
<keyword evidence="9 13" id="KW-0031">Aminopeptidase</keyword>
<evidence type="ECO:0000256" key="3">
    <source>
        <dbReference type="ARBA" id="ARBA00022723"/>
    </source>
</evidence>
<dbReference type="InterPro" id="IPR014782">
    <property type="entry name" value="Peptidase_M1_dom"/>
</dbReference>
<feature type="domain" description="ERAP1-like C-terminal" evidence="11">
    <location>
        <begin position="434"/>
        <end position="733"/>
    </location>
</feature>
<dbReference type="Pfam" id="PF17900">
    <property type="entry name" value="Peptidase_M1_N"/>
    <property type="match status" value="1"/>
</dbReference>
<keyword evidence="2 9" id="KW-0645">Protease</keyword>
<dbReference type="GO" id="GO:0043171">
    <property type="term" value="P:peptide catabolic process"/>
    <property type="evidence" value="ECO:0007669"/>
    <property type="project" value="TreeGrafter"/>
</dbReference>
<keyword evidence="3 8" id="KW-0479">Metal-binding</keyword>
<evidence type="ECO:0000256" key="6">
    <source>
        <dbReference type="ARBA" id="ARBA00023049"/>
    </source>
</evidence>
<dbReference type="AlphaFoldDB" id="R0KN16"/>
<evidence type="ECO:0000256" key="7">
    <source>
        <dbReference type="PIRSR" id="PIRSR634016-1"/>
    </source>
</evidence>
<evidence type="ECO:0000256" key="5">
    <source>
        <dbReference type="ARBA" id="ARBA00022833"/>
    </source>
</evidence>
<evidence type="ECO:0000259" key="10">
    <source>
        <dbReference type="Pfam" id="PF01433"/>
    </source>
</evidence>
<comment type="cofactor">
    <cofactor evidence="8 9">
        <name>Zn(2+)</name>
        <dbReference type="ChEBI" id="CHEBI:29105"/>
    </cofactor>
    <text evidence="8 9">Binds 1 zinc ion per subunit.</text>
</comment>
<dbReference type="GO" id="GO:0016020">
    <property type="term" value="C:membrane"/>
    <property type="evidence" value="ECO:0007669"/>
    <property type="project" value="TreeGrafter"/>
</dbReference>
<dbReference type="GO" id="GO:0042277">
    <property type="term" value="F:peptide binding"/>
    <property type="evidence" value="ECO:0007669"/>
    <property type="project" value="TreeGrafter"/>
</dbReference>
<dbReference type="EMBL" id="KB909481">
    <property type="protein sequence ID" value="EOB12046.1"/>
    <property type="molecule type" value="Genomic_DNA"/>
</dbReference>
<evidence type="ECO:0000256" key="1">
    <source>
        <dbReference type="ARBA" id="ARBA00010136"/>
    </source>
</evidence>
<dbReference type="Pfam" id="PF01433">
    <property type="entry name" value="Peptidase_M1"/>
    <property type="match status" value="1"/>
</dbReference>
<dbReference type="Gene3D" id="2.60.40.1730">
    <property type="entry name" value="tricorn interacting facor f3 domain"/>
    <property type="match status" value="1"/>
</dbReference>
<evidence type="ECO:0000259" key="12">
    <source>
        <dbReference type="Pfam" id="PF17900"/>
    </source>
</evidence>